<proteinExistence type="predicted"/>
<evidence type="ECO:0000313" key="1">
    <source>
        <dbReference type="EMBL" id="PIS09261.1"/>
    </source>
</evidence>
<dbReference type="Proteomes" id="UP000230093">
    <property type="component" value="Unassembled WGS sequence"/>
</dbReference>
<dbReference type="EMBL" id="PEZT01000013">
    <property type="protein sequence ID" value="PIS09261.1"/>
    <property type="molecule type" value="Genomic_DNA"/>
</dbReference>
<accession>A0A2H0W9D0</accession>
<sequence>MVKVNKTLANPGGLTVKQWLMIEDIIRDIKNGKGIFPMKSARKFYRVKNDNSAYQIAHQNLSRLNFRKALLKALEENNIIGQEGKIGKELKKGLNATYKTKFGDIPDYKTRLEYIKEINKICGLY</sequence>
<organism evidence="1 2">
    <name type="scientific">Candidatus Beckwithbacteria bacterium CG10_big_fil_rev_8_21_14_0_10_34_10</name>
    <dbReference type="NCBI Taxonomy" id="1974495"/>
    <lineage>
        <taxon>Bacteria</taxon>
        <taxon>Candidatus Beckwithiibacteriota</taxon>
    </lineage>
</organism>
<comment type="caution">
    <text evidence="1">The sequence shown here is derived from an EMBL/GenBank/DDBJ whole genome shotgun (WGS) entry which is preliminary data.</text>
</comment>
<protein>
    <submittedName>
        <fullName evidence="1">Uncharacterized protein</fullName>
    </submittedName>
</protein>
<name>A0A2H0W9D0_9BACT</name>
<reference evidence="2" key="1">
    <citation type="submission" date="2017-09" db="EMBL/GenBank/DDBJ databases">
        <title>Depth-based differentiation of microbial function through sediment-hosted aquifers and enrichment of novel symbionts in the deep terrestrial subsurface.</title>
        <authorList>
            <person name="Probst A.J."/>
            <person name="Ladd B."/>
            <person name="Jarett J.K."/>
            <person name="Geller-Mcgrath D.E."/>
            <person name="Sieber C.M.K."/>
            <person name="Emerson J.B."/>
            <person name="Anantharaman K."/>
            <person name="Thomas B.C."/>
            <person name="Malmstrom R."/>
            <person name="Stieglmeier M."/>
            <person name="Klingl A."/>
            <person name="Woyke T."/>
            <person name="Ryan C.M."/>
            <person name="Banfield J.F."/>
        </authorList>
    </citation>
    <scope>NUCLEOTIDE SEQUENCE [LARGE SCALE GENOMIC DNA]</scope>
</reference>
<evidence type="ECO:0000313" key="2">
    <source>
        <dbReference type="Proteomes" id="UP000230093"/>
    </source>
</evidence>
<dbReference type="AlphaFoldDB" id="A0A2H0W9D0"/>
<gene>
    <name evidence="1" type="ORF">COT75_02385</name>
</gene>